<sequence>MAPQQELHKLSHCAYALTYHLVLVTKYRHRCITDEILVRFEEIARARCAGWGGELLEVSGEPDHVHLLVSLPPTLTLAGFVNNLKTTSSRLIRRDFAKALAPYYWGPGFWSRSYCVVSCGGAPLEVIKRYIEAQDSPA</sequence>
<dbReference type="InterPro" id="IPR036515">
    <property type="entry name" value="Transposase_17_sf"/>
</dbReference>
<keyword evidence="3" id="KW-1185">Reference proteome</keyword>
<organism evidence="2 3">
    <name type="scientific">Rhodovibrio sodomensis</name>
    <dbReference type="NCBI Taxonomy" id="1088"/>
    <lineage>
        <taxon>Bacteria</taxon>
        <taxon>Pseudomonadati</taxon>
        <taxon>Pseudomonadota</taxon>
        <taxon>Alphaproteobacteria</taxon>
        <taxon>Rhodospirillales</taxon>
        <taxon>Rhodovibrionaceae</taxon>
        <taxon>Rhodovibrio</taxon>
    </lineage>
</organism>
<dbReference type="NCBIfam" id="NF033573">
    <property type="entry name" value="transpos_IS200"/>
    <property type="match status" value="1"/>
</dbReference>
<dbReference type="SUPFAM" id="SSF143422">
    <property type="entry name" value="Transposase IS200-like"/>
    <property type="match status" value="1"/>
</dbReference>
<dbReference type="Pfam" id="PF01797">
    <property type="entry name" value="Y1_Tnp"/>
    <property type="match status" value="1"/>
</dbReference>
<feature type="domain" description="Transposase IS200-like" evidence="1">
    <location>
        <begin position="14"/>
        <end position="134"/>
    </location>
</feature>
<dbReference type="Proteomes" id="UP001296873">
    <property type="component" value="Unassembled WGS sequence"/>
</dbReference>
<evidence type="ECO:0000259" key="1">
    <source>
        <dbReference type="SMART" id="SM01321"/>
    </source>
</evidence>
<accession>A0ABS1D816</accession>
<dbReference type="SMART" id="SM01321">
    <property type="entry name" value="Y1_Tnp"/>
    <property type="match status" value="1"/>
</dbReference>
<dbReference type="InterPro" id="IPR002686">
    <property type="entry name" value="Transposase_17"/>
</dbReference>
<name>A0ABS1D816_9PROT</name>
<evidence type="ECO:0000313" key="3">
    <source>
        <dbReference type="Proteomes" id="UP001296873"/>
    </source>
</evidence>
<proteinExistence type="predicted"/>
<dbReference type="PANTHER" id="PTHR33360">
    <property type="entry name" value="TRANSPOSASE FOR INSERTION SEQUENCE ELEMENT IS200"/>
    <property type="match status" value="1"/>
</dbReference>
<evidence type="ECO:0000313" key="2">
    <source>
        <dbReference type="EMBL" id="MBK1666568.1"/>
    </source>
</evidence>
<protein>
    <submittedName>
        <fullName evidence="2">IS200/IS605 family transposase</fullName>
    </submittedName>
</protein>
<dbReference type="EMBL" id="NRRL01000001">
    <property type="protein sequence ID" value="MBK1666568.1"/>
    <property type="molecule type" value="Genomic_DNA"/>
</dbReference>
<dbReference type="PANTHER" id="PTHR33360:SF2">
    <property type="entry name" value="TRANSPOSASE FOR INSERTION SEQUENCE ELEMENT IS200"/>
    <property type="match status" value="1"/>
</dbReference>
<reference evidence="2 3" key="1">
    <citation type="journal article" date="2020" name="Microorganisms">
        <title>Osmotic Adaptation and Compatible Solute Biosynthesis of Phototrophic Bacteria as Revealed from Genome Analyses.</title>
        <authorList>
            <person name="Imhoff J.F."/>
            <person name="Rahn T."/>
            <person name="Kunzel S."/>
            <person name="Keller A."/>
            <person name="Neulinger S.C."/>
        </authorList>
    </citation>
    <scope>NUCLEOTIDE SEQUENCE [LARGE SCALE GENOMIC DNA]</scope>
    <source>
        <strain evidence="2 3">DSM 9895</strain>
    </source>
</reference>
<gene>
    <name evidence="2" type="ORF">CKO28_00740</name>
</gene>
<comment type="caution">
    <text evidence="2">The sequence shown here is derived from an EMBL/GenBank/DDBJ whole genome shotgun (WGS) entry which is preliminary data.</text>
</comment>
<dbReference type="Gene3D" id="3.30.70.1290">
    <property type="entry name" value="Transposase IS200-like"/>
    <property type="match status" value="1"/>
</dbReference>